<evidence type="ECO:0000313" key="4">
    <source>
        <dbReference type="EMBL" id="RMR03648.1"/>
    </source>
</evidence>
<dbReference type="InterPro" id="IPR036736">
    <property type="entry name" value="ACP-like_sf"/>
</dbReference>
<gene>
    <name evidence="4" type="ORF">ALP92_03948</name>
</gene>
<dbReference type="PROSITE" id="PS00455">
    <property type="entry name" value="AMP_BINDING"/>
    <property type="match status" value="1"/>
</dbReference>
<dbReference type="Pfam" id="PF00550">
    <property type="entry name" value="PP-binding"/>
    <property type="match status" value="1"/>
</dbReference>
<dbReference type="GO" id="GO:0044550">
    <property type="term" value="P:secondary metabolite biosynthetic process"/>
    <property type="evidence" value="ECO:0007669"/>
    <property type="project" value="TreeGrafter"/>
</dbReference>
<dbReference type="InterPro" id="IPR020845">
    <property type="entry name" value="AMP-binding_CS"/>
</dbReference>
<dbReference type="InterPro" id="IPR006162">
    <property type="entry name" value="Ppantetheine_attach_site"/>
</dbReference>
<sequence length="611" mass="67226">MLMTTDAAKIFADLAKKHPERIALSSPGNDLTYGALDRWSDAIAADLRSRLGSTAGPVIVLSSEPKQVIAAVIATMKEGLIFVPLDPQSQLTRLRNAIDSADPIAILCDVNDAAINQKLELSASIECIQIGAPRILETSLAYTDEEDPEAASYIYFTSGSTGEPKGILGRLKSIAHFARWEARAFNLDESVRCTQLTSPAFDAFLRDVFTPLNVGGTVCLPPDRNLVANGERLASWLDEAAITLMHTTPAILRILLKTLEARSQRPNALRRICVAGAVLLPVDVKRFFEVFGTTVELVNFYGPSETTMIKLFHTVQEQDAERANVPVGKPIDGCRVLILDNRQKPCGVGMIGEIYIRTPFKSLGYYQRPDLTSEVFVSNPVSGDPNDLVYRTGDLGRTLDDGALEFLGRRDRQIKINGIRIELGEIENNFHQHPNVRDITLVERKLDEGENALIAYIVTSPEVPEDELRRAMSERLPTSMIPRHFIFLPILPRTVTGKIDYSALPDVTPQIADSIQYVAPQTPVEVTLASIWRELMQIDTPSTTANFFSVGGHSLLAMQVLSRVEAAFAISIALRDFLEAPTIRGLAAKIEADLLTATADDDELLQLLEQL</sequence>
<dbReference type="Pfam" id="PF13193">
    <property type="entry name" value="AMP-binding_C"/>
    <property type="match status" value="1"/>
</dbReference>
<dbReference type="EMBL" id="RBRQ01000284">
    <property type="protein sequence ID" value="RMR03648.1"/>
    <property type="molecule type" value="Genomic_DNA"/>
</dbReference>
<reference evidence="4 5" key="1">
    <citation type="submission" date="2018-08" db="EMBL/GenBank/DDBJ databases">
        <title>Recombination of ecologically and evolutionarily significant loci maintains genetic cohesion in the Pseudomonas syringae species complex.</title>
        <authorList>
            <person name="Dillon M."/>
            <person name="Thakur S."/>
            <person name="Almeida R.N.D."/>
            <person name="Weir B.S."/>
            <person name="Guttman D.S."/>
        </authorList>
    </citation>
    <scope>NUCLEOTIDE SEQUENCE [LARGE SCALE GENOMIC DNA]</scope>
    <source>
        <strain evidence="4 5">ICMP 8670</strain>
    </source>
</reference>
<dbReference type="InterPro" id="IPR045851">
    <property type="entry name" value="AMP-bd_C_sf"/>
</dbReference>
<dbReference type="InterPro" id="IPR042099">
    <property type="entry name" value="ANL_N_sf"/>
</dbReference>
<dbReference type="GO" id="GO:0043041">
    <property type="term" value="P:amino acid activation for nonribosomal peptide biosynthetic process"/>
    <property type="evidence" value="ECO:0007669"/>
    <property type="project" value="TreeGrafter"/>
</dbReference>
<accession>A0A3M4RLT4</accession>
<name>A0A3M4RLT4_9PSED</name>
<evidence type="ECO:0000313" key="5">
    <source>
        <dbReference type="Proteomes" id="UP000276615"/>
    </source>
</evidence>
<dbReference type="GO" id="GO:0031177">
    <property type="term" value="F:phosphopantetheine binding"/>
    <property type="evidence" value="ECO:0007669"/>
    <property type="project" value="InterPro"/>
</dbReference>
<evidence type="ECO:0000256" key="1">
    <source>
        <dbReference type="ARBA" id="ARBA00022450"/>
    </source>
</evidence>
<dbReference type="Gene3D" id="1.10.1200.10">
    <property type="entry name" value="ACP-like"/>
    <property type="match status" value="1"/>
</dbReference>
<protein>
    <submittedName>
        <fullName evidence="4">Nonribosomal peptide synthetase</fullName>
    </submittedName>
</protein>
<dbReference type="PROSITE" id="PS00012">
    <property type="entry name" value="PHOSPHOPANTETHEINE"/>
    <property type="match status" value="1"/>
</dbReference>
<dbReference type="SMART" id="SM00823">
    <property type="entry name" value="PKS_PP"/>
    <property type="match status" value="1"/>
</dbReference>
<dbReference type="Gene3D" id="3.40.50.12780">
    <property type="entry name" value="N-terminal domain of ligase-like"/>
    <property type="match status" value="1"/>
</dbReference>
<dbReference type="Gene3D" id="3.30.300.30">
    <property type="match status" value="1"/>
</dbReference>
<dbReference type="NCBIfam" id="TIGR01733">
    <property type="entry name" value="AA-adenyl-dom"/>
    <property type="match status" value="1"/>
</dbReference>
<dbReference type="Pfam" id="PF00501">
    <property type="entry name" value="AMP-binding"/>
    <property type="match status" value="1"/>
</dbReference>
<organism evidence="4 5">
    <name type="scientific">Pseudomonas syringae pv. primulae</name>
    <dbReference type="NCBI Taxonomy" id="251707"/>
    <lineage>
        <taxon>Bacteria</taxon>
        <taxon>Pseudomonadati</taxon>
        <taxon>Pseudomonadota</taxon>
        <taxon>Gammaproteobacteria</taxon>
        <taxon>Pseudomonadales</taxon>
        <taxon>Pseudomonadaceae</taxon>
        <taxon>Pseudomonas</taxon>
    </lineage>
</organism>
<dbReference type="AlphaFoldDB" id="A0A3M4RLT4"/>
<dbReference type="PANTHER" id="PTHR45527">
    <property type="entry name" value="NONRIBOSOMAL PEPTIDE SYNTHETASE"/>
    <property type="match status" value="1"/>
</dbReference>
<keyword evidence="2" id="KW-0597">Phosphoprotein</keyword>
<proteinExistence type="predicted"/>
<dbReference type="GO" id="GO:0005737">
    <property type="term" value="C:cytoplasm"/>
    <property type="evidence" value="ECO:0007669"/>
    <property type="project" value="TreeGrafter"/>
</dbReference>
<dbReference type="InterPro" id="IPR025110">
    <property type="entry name" value="AMP-bd_C"/>
</dbReference>
<comment type="caution">
    <text evidence="4">The sequence shown here is derived from an EMBL/GenBank/DDBJ whole genome shotgun (WGS) entry which is preliminary data.</text>
</comment>
<dbReference type="InterPro" id="IPR000873">
    <property type="entry name" value="AMP-dep_synth/lig_dom"/>
</dbReference>
<evidence type="ECO:0000259" key="3">
    <source>
        <dbReference type="PROSITE" id="PS50075"/>
    </source>
</evidence>
<dbReference type="PANTHER" id="PTHR45527:SF1">
    <property type="entry name" value="FATTY ACID SYNTHASE"/>
    <property type="match status" value="1"/>
</dbReference>
<evidence type="ECO:0000256" key="2">
    <source>
        <dbReference type="ARBA" id="ARBA00022553"/>
    </source>
</evidence>
<dbReference type="InterPro" id="IPR020806">
    <property type="entry name" value="PKS_PP-bd"/>
</dbReference>
<dbReference type="PROSITE" id="PS50075">
    <property type="entry name" value="CARRIER"/>
    <property type="match status" value="1"/>
</dbReference>
<dbReference type="CDD" id="cd05930">
    <property type="entry name" value="A_NRPS"/>
    <property type="match status" value="1"/>
</dbReference>
<dbReference type="SUPFAM" id="SSF56801">
    <property type="entry name" value="Acetyl-CoA synthetase-like"/>
    <property type="match status" value="1"/>
</dbReference>
<keyword evidence="1" id="KW-0596">Phosphopantetheine</keyword>
<feature type="domain" description="Carrier" evidence="3">
    <location>
        <begin position="519"/>
        <end position="594"/>
    </location>
</feature>
<dbReference type="SUPFAM" id="SSF47336">
    <property type="entry name" value="ACP-like"/>
    <property type="match status" value="1"/>
</dbReference>
<dbReference type="Proteomes" id="UP000276615">
    <property type="component" value="Unassembled WGS sequence"/>
</dbReference>
<dbReference type="InterPro" id="IPR009081">
    <property type="entry name" value="PP-bd_ACP"/>
</dbReference>
<dbReference type="InterPro" id="IPR010071">
    <property type="entry name" value="AA_adenyl_dom"/>
</dbReference>